<name>A0A0A8ZDX2_ARUDO</name>
<sequence>MGKGRLPPPTVQSFSRSWGVSSARDLALVLA</sequence>
<evidence type="ECO:0000313" key="1">
    <source>
        <dbReference type="EMBL" id="JAD34950.1"/>
    </source>
</evidence>
<reference evidence="1" key="2">
    <citation type="journal article" date="2015" name="Data Brief">
        <title>Shoot transcriptome of the giant reed, Arundo donax.</title>
        <authorList>
            <person name="Barrero R.A."/>
            <person name="Guerrero F.D."/>
            <person name="Moolhuijzen P."/>
            <person name="Goolsby J.A."/>
            <person name="Tidwell J."/>
            <person name="Bellgard S.E."/>
            <person name="Bellgard M.I."/>
        </authorList>
    </citation>
    <scope>NUCLEOTIDE SEQUENCE</scope>
    <source>
        <tissue evidence="1">Shoot tissue taken approximately 20 cm above the soil surface</tissue>
    </source>
</reference>
<accession>A0A0A8ZDX2</accession>
<dbReference type="EMBL" id="GBRH01262945">
    <property type="protein sequence ID" value="JAD34950.1"/>
    <property type="molecule type" value="Transcribed_RNA"/>
</dbReference>
<protein>
    <submittedName>
        <fullName evidence="1">Uncharacterized protein</fullName>
    </submittedName>
</protein>
<reference evidence="1" key="1">
    <citation type="submission" date="2014-09" db="EMBL/GenBank/DDBJ databases">
        <authorList>
            <person name="Magalhaes I.L.F."/>
            <person name="Oliveira U."/>
            <person name="Santos F.R."/>
            <person name="Vidigal T.H.D.A."/>
            <person name="Brescovit A.D."/>
            <person name="Santos A.J."/>
        </authorList>
    </citation>
    <scope>NUCLEOTIDE SEQUENCE</scope>
    <source>
        <tissue evidence="1">Shoot tissue taken approximately 20 cm above the soil surface</tissue>
    </source>
</reference>
<proteinExistence type="predicted"/>
<dbReference type="AlphaFoldDB" id="A0A0A8ZDX2"/>
<organism evidence="1">
    <name type="scientific">Arundo donax</name>
    <name type="common">Giant reed</name>
    <name type="synonym">Donax arundinaceus</name>
    <dbReference type="NCBI Taxonomy" id="35708"/>
    <lineage>
        <taxon>Eukaryota</taxon>
        <taxon>Viridiplantae</taxon>
        <taxon>Streptophyta</taxon>
        <taxon>Embryophyta</taxon>
        <taxon>Tracheophyta</taxon>
        <taxon>Spermatophyta</taxon>
        <taxon>Magnoliopsida</taxon>
        <taxon>Liliopsida</taxon>
        <taxon>Poales</taxon>
        <taxon>Poaceae</taxon>
        <taxon>PACMAD clade</taxon>
        <taxon>Arundinoideae</taxon>
        <taxon>Arundineae</taxon>
        <taxon>Arundo</taxon>
    </lineage>
</organism>